<dbReference type="Pfam" id="PF00551">
    <property type="entry name" value="Formyl_trans_N"/>
    <property type="match status" value="1"/>
</dbReference>
<dbReference type="Gene3D" id="3.40.50.170">
    <property type="entry name" value="Formyl transferase, N-terminal domain"/>
    <property type="match status" value="1"/>
</dbReference>
<organism evidence="2 3">
    <name type="scientific">Paenibacillus sepulcri</name>
    <dbReference type="NCBI Taxonomy" id="359917"/>
    <lineage>
        <taxon>Bacteria</taxon>
        <taxon>Bacillati</taxon>
        <taxon>Bacillota</taxon>
        <taxon>Bacilli</taxon>
        <taxon>Bacillales</taxon>
        <taxon>Paenibacillaceae</taxon>
        <taxon>Paenibacillus</taxon>
    </lineage>
</organism>
<dbReference type="InterPro" id="IPR002376">
    <property type="entry name" value="Formyl_transf_N"/>
</dbReference>
<evidence type="ECO:0000313" key="2">
    <source>
        <dbReference type="EMBL" id="MBW7456217.1"/>
    </source>
</evidence>
<feature type="domain" description="Formyl transferase N-terminal" evidence="1">
    <location>
        <begin position="84"/>
        <end position="186"/>
    </location>
</feature>
<dbReference type="InterPro" id="IPR036477">
    <property type="entry name" value="Formyl_transf_N_sf"/>
</dbReference>
<comment type="caution">
    <text evidence="2">The sequence shown here is derived from an EMBL/GenBank/DDBJ whole genome shotgun (WGS) entry which is preliminary data.</text>
</comment>
<evidence type="ECO:0000259" key="1">
    <source>
        <dbReference type="Pfam" id="PF00551"/>
    </source>
</evidence>
<evidence type="ECO:0000313" key="3">
    <source>
        <dbReference type="Proteomes" id="UP001519887"/>
    </source>
</evidence>
<dbReference type="Proteomes" id="UP001519887">
    <property type="component" value="Unassembled WGS sequence"/>
</dbReference>
<dbReference type="SUPFAM" id="SSF53328">
    <property type="entry name" value="Formyltransferase"/>
    <property type="match status" value="1"/>
</dbReference>
<proteinExistence type="predicted"/>
<dbReference type="RefSeq" id="WP_210040467.1">
    <property type="nucleotide sequence ID" value="NZ_JBHLVU010000021.1"/>
</dbReference>
<accession>A0ABS7C5M5</accession>
<sequence length="266" mass="30489">MKMIFLTGSHPRHLYVAKKLYDEHLLSGLLIEVREEFMPVPDDQLSPIDRQNFERHFLDRQTSEERFFGSLDSSYFSGIPVYPATKENLNDEQTRQWIQNLQPDIAVSYGIHKLNEDMLASLPAYAWNIHGGLSPWYRGNTTLFWPFYFLKPNWTGMTIHKLTSKLDGGGIIHHSVPVLERGDGIHDVACKAVIQASEDLIKLLQLVSEGLPIHAVPQKSNGKLFTSADWRPQHLRMIYNTFNNDIVDQYLDGKLEGAEPKLIKAF</sequence>
<reference evidence="2 3" key="1">
    <citation type="submission" date="2021-07" db="EMBL/GenBank/DDBJ databases">
        <title>Paenibacillus radiodurans sp. nov., isolated from the southeastern edge of Tengger Desert.</title>
        <authorList>
            <person name="Zhang G."/>
        </authorList>
    </citation>
    <scope>NUCLEOTIDE SEQUENCE [LARGE SCALE GENOMIC DNA]</scope>
    <source>
        <strain evidence="2 3">CCM 7311</strain>
    </source>
</reference>
<gene>
    <name evidence="2" type="ORF">K0U00_19480</name>
</gene>
<protein>
    <submittedName>
        <fullName evidence="2">Methionyl-tRNA formyltransferase</fullName>
    </submittedName>
</protein>
<name>A0ABS7C5M5_9BACL</name>
<keyword evidence="3" id="KW-1185">Reference proteome</keyword>
<dbReference type="EMBL" id="JAHZIK010000523">
    <property type="protein sequence ID" value="MBW7456217.1"/>
    <property type="molecule type" value="Genomic_DNA"/>
</dbReference>